<dbReference type="GO" id="GO:0004497">
    <property type="term" value="F:monooxygenase activity"/>
    <property type="evidence" value="ECO:0007669"/>
    <property type="project" value="UniProtKB-KW"/>
</dbReference>
<keyword evidence="6 10" id="KW-0560">Oxidoreductase</keyword>
<dbReference type="PANTHER" id="PTHR46300:SF7">
    <property type="entry name" value="P450, PUTATIVE (EUROFUNG)-RELATED"/>
    <property type="match status" value="1"/>
</dbReference>
<evidence type="ECO:0000256" key="2">
    <source>
        <dbReference type="ARBA" id="ARBA00005179"/>
    </source>
</evidence>
<proteinExistence type="inferred from homology"/>
<keyword evidence="7 9" id="KW-0408">Iron</keyword>
<dbReference type="OrthoDB" id="2789670at2759"/>
<evidence type="ECO:0000256" key="10">
    <source>
        <dbReference type="RuleBase" id="RU000461"/>
    </source>
</evidence>
<evidence type="ECO:0000256" key="7">
    <source>
        <dbReference type="ARBA" id="ARBA00023004"/>
    </source>
</evidence>
<dbReference type="STRING" id="1314777.A0A164SLT2"/>
<keyword evidence="4 9" id="KW-0349">Heme</keyword>
<dbReference type="Proteomes" id="UP000076722">
    <property type="component" value="Unassembled WGS sequence"/>
</dbReference>
<comment type="cofactor">
    <cofactor evidence="1 9">
        <name>heme</name>
        <dbReference type="ChEBI" id="CHEBI:30413"/>
    </cofactor>
</comment>
<dbReference type="InterPro" id="IPR036396">
    <property type="entry name" value="Cyt_P450_sf"/>
</dbReference>
<dbReference type="Pfam" id="PF00067">
    <property type="entry name" value="p450"/>
    <property type="match status" value="1"/>
</dbReference>
<dbReference type="GO" id="GO:0016705">
    <property type="term" value="F:oxidoreductase activity, acting on paired donors, with incorporation or reduction of molecular oxygen"/>
    <property type="evidence" value="ECO:0007669"/>
    <property type="project" value="InterPro"/>
</dbReference>
<evidence type="ECO:0000256" key="9">
    <source>
        <dbReference type="PIRSR" id="PIRSR602401-1"/>
    </source>
</evidence>
<reference evidence="11 12" key="1">
    <citation type="journal article" date="2016" name="Mol. Biol. Evol.">
        <title>Comparative Genomics of Early-Diverging Mushroom-Forming Fungi Provides Insights into the Origins of Lignocellulose Decay Capabilities.</title>
        <authorList>
            <person name="Nagy L.G."/>
            <person name="Riley R."/>
            <person name="Tritt A."/>
            <person name="Adam C."/>
            <person name="Daum C."/>
            <person name="Floudas D."/>
            <person name="Sun H."/>
            <person name="Yadav J.S."/>
            <person name="Pangilinan J."/>
            <person name="Larsson K.H."/>
            <person name="Matsuura K."/>
            <person name="Barry K."/>
            <person name="Labutti K."/>
            <person name="Kuo R."/>
            <person name="Ohm R.A."/>
            <person name="Bhattacharya S.S."/>
            <person name="Shirouzu T."/>
            <person name="Yoshinaga Y."/>
            <person name="Martin F.M."/>
            <person name="Grigoriev I.V."/>
            <person name="Hibbett D.S."/>
        </authorList>
    </citation>
    <scope>NUCLEOTIDE SEQUENCE [LARGE SCALE GENOMIC DNA]</scope>
    <source>
        <strain evidence="11 12">HHB9708</strain>
    </source>
</reference>
<evidence type="ECO:0000256" key="1">
    <source>
        <dbReference type="ARBA" id="ARBA00001971"/>
    </source>
</evidence>
<dbReference type="SUPFAM" id="SSF48264">
    <property type="entry name" value="Cytochrome P450"/>
    <property type="match status" value="1"/>
</dbReference>
<dbReference type="EMBL" id="KV419414">
    <property type="protein sequence ID" value="KZS91606.1"/>
    <property type="molecule type" value="Genomic_DNA"/>
</dbReference>
<evidence type="ECO:0000313" key="12">
    <source>
        <dbReference type="Proteomes" id="UP000076722"/>
    </source>
</evidence>
<evidence type="ECO:0000256" key="3">
    <source>
        <dbReference type="ARBA" id="ARBA00010617"/>
    </source>
</evidence>
<keyword evidence="8 10" id="KW-0503">Monooxygenase</keyword>
<evidence type="ECO:0000256" key="8">
    <source>
        <dbReference type="ARBA" id="ARBA00023033"/>
    </source>
</evidence>
<accession>A0A164SLT2</accession>
<evidence type="ECO:0000256" key="6">
    <source>
        <dbReference type="ARBA" id="ARBA00023002"/>
    </source>
</evidence>
<gene>
    <name evidence="11" type="ORF">SISNIDRAFT_413922</name>
</gene>
<dbReference type="InterPro" id="IPR001128">
    <property type="entry name" value="Cyt_P450"/>
</dbReference>
<evidence type="ECO:0000313" key="11">
    <source>
        <dbReference type="EMBL" id="KZS91606.1"/>
    </source>
</evidence>
<dbReference type="CDD" id="cd11065">
    <property type="entry name" value="CYP64-like"/>
    <property type="match status" value="1"/>
</dbReference>
<comment type="similarity">
    <text evidence="3 10">Belongs to the cytochrome P450 family.</text>
</comment>
<organism evidence="11 12">
    <name type="scientific">Sistotremastrum niveocremeum HHB9708</name>
    <dbReference type="NCBI Taxonomy" id="1314777"/>
    <lineage>
        <taxon>Eukaryota</taxon>
        <taxon>Fungi</taxon>
        <taxon>Dikarya</taxon>
        <taxon>Basidiomycota</taxon>
        <taxon>Agaricomycotina</taxon>
        <taxon>Agaricomycetes</taxon>
        <taxon>Sistotremastrales</taxon>
        <taxon>Sistotremastraceae</taxon>
        <taxon>Sertulicium</taxon>
        <taxon>Sertulicium niveocremeum</taxon>
    </lineage>
</organism>
<evidence type="ECO:0000256" key="5">
    <source>
        <dbReference type="ARBA" id="ARBA00022723"/>
    </source>
</evidence>
<evidence type="ECO:0000256" key="4">
    <source>
        <dbReference type="ARBA" id="ARBA00022617"/>
    </source>
</evidence>
<dbReference type="InterPro" id="IPR017972">
    <property type="entry name" value="Cyt_P450_CS"/>
</dbReference>
<dbReference type="AlphaFoldDB" id="A0A164SLT2"/>
<name>A0A164SLT2_9AGAM</name>
<keyword evidence="12" id="KW-1185">Reference proteome</keyword>
<dbReference type="InterPro" id="IPR050364">
    <property type="entry name" value="Cytochrome_P450_fung"/>
</dbReference>
<dbReference type="InterPro" id="IPR002401">
    <property type="entry name" value="Cyt_P450_E_grp-I"/>
</dbReference>
<protein>
    <submittedName>
        <fullName evidence="11">Cytochrome P450</fullName>
    </submittedName>
</protein>
<sequence length="552" mass="62791">MVSRVATSSYLVVICALKPLFKKTLDLPSIPWVSGILADRDVLVYEILGIGFLFLILFRTRRHSNASPPGPRGSIISGNRSVIIGRKDIWAQYAEWARIYGPVFSLKANQLNIIVLNSAKALHDLLDGRSKIYSDRPTLIMNELLKQDKFLIRLTSRSSQFPLYRRTAHEELGIQKMSRHLPALENHVKLLLKDLLSHPEHFKSHLRICQSRNILKTIYGHTVESRDDYFVNLIEQRMKVLNSFMRTGAWLVDSYPILRHIPQWMPGGGFQKFVSEKRARNEEVVNLPYEWTKSQVKAGAAYPSLVANQVNREKLSAEHEEVIKHVAVTMYVAGVDTVLSTLLTFLLVMTLNPECQIRAQKEIDSVVGSDRLPRLSDRDKLPYVDALIKEVLRFHPPAPLGLNHAVTQDDEYDGMFIRKNSTVVPNIWAVTRDDSIYPEPTRFDPTRYLIRKQSSELECVQTDPRKFVFGFGRRICAGKILSGRMHFAETSVFLQISSILATLTISKERDGMDSEIAPVVDFTGGIISLPEDFLCKISPRSDAAIDLIMWDH</sequence>
<dbReference type="GO" id="GO:0020037">
    <property type="term" value="F:heme binding"/>
    <property type="evidence" value="ECO:0007669"/>
    <property type="project" value="InterPro"/>
</dbReference>
<dbReference type="GO" id="GO:0005506">
    <property type="term" value="F:iron ion binding"/>
    <property type="evidence" value="ECO:0007669"/>
    <property type="project" value="InterPro"/>
</dbReference>
<dbReference type="PANTHER" id="PTHR46300">
    <property type="entry name" value="P450, PUTATIVE (EUROFUNG)-RELATED-RELATED"/>
    <property type="match status" value="1"/>
</dbReference>
<feature type="binding site" description="axial binding residue" evidence="9">
    <location>
        <position position="476"/>
    </location>
    <ligand>
        <name>heme</name>
        <dbReference type="ChEBI" id="CHEBI:30413"/>
    </ligand>
    <ligandPart>
        <name>Fe</name>
        <dbReference type="ChEBI" id="CHEBI:18248"/>
    </ligandPart>
</feature>
<keyword evidence="5 9" id="KW-0479">Metal-binding</keyword>
<comment type="pathway">
    <text evidence="2">Secondary metabolite biosynthesis.</text>
</comment>
<dbReference type="PRINTS" id="PR00385">
    <property type="entry name" value="P450"/>
</dbReference>
<dbReference type="Gene3D" id="1.10.630.10">
    <property type="entry name" value="Cytochrome P450"/>
    <property type="match status" value="1"/>
</dbReference>
<dbReference type="PROSITE" id="PS00086">
    <property type="entry name" value="CYTOCHROME_P450"/>
    <property type="match status" value="1"/>
</dbReference>
<dbReference type="PRINTS" id="PR00463">
    <property type="entry name" value="EP450I"/>
</dbReference>